<dbReference type="InterPro" id="IPR014017">
    <property type="entry name" value="DNA_helicase_UvrD-like_C"/>
</dbReference>
<evidence type="ECO:0000256" key="14">
    <source>
        <dbReference type="PROSITE-ProRule" id="PRU00560"/>
    </source>
</evidence>
<keyword evidence="1" id="KW-0540">Nuclease</keyword>
<gene>
    <name evidence="17" type="ORF">LJ207_08380</name>
</gene>
<dbReference type="RefSeq" id="WP_229345988.1">
    <property type="nucleotide sequence ID" value="NZ_JAJFAT010000010.1"/>
</dbReference>
<dbReference type="Pfam" id="PF12705">
    <property type="entry name" value="PDDEXK_1"/>
    <property type="match status" value="1"/>
</dbReference>
<dbReference type="GO" id="GO:0004527">
    <property type="term" value="F:exonuclease activity"/>
    <property type="evidence" value="ECO:0007669"/>
    <property type="project" value="UniProtKB-KW"/>
</dbReference>
<dbReference type="InterPro" id="IPR000212">
    <property type="entry name" value="DNA_helicase_UvrD/REP"/>
</dbReference>
<dbReference type="InterPro" id="IPR038726">
    <property type="entry name" value="PDDEXK_AddAB-type"/>
</dbReference>
<evidence type="ECO:0000313" key="18">
    <source>
        <dbReference type="Proteomes" id="UP001199296"/>
    </source>
</evidence>
<dbReference type="EMBL" id="JAJFAT010000010">
    <property type="protein sequence ID" value="MCC3145338.1"/>
    <property type="molecule type" value="Genomic_DNA"/>
</dbReference>
<keyword evidence="9" id="KW-0234">DNA repair</keyword>
<dbReference type="PANTHER" id="PTHR11070:SF67">
    <property type="entry name" value="DNA 3'-5' HELICASE"/>
    <property type="match status" value="1"/>
</dbReference>
<evidence type="ECO:0000256" key="13">
    <source>
        <dbReference type="ARBA" id="ARBA00048988"/>
    </source>
</evidence>
<comment type="caution">
    <text evidence="17">The sequence shown here is derived from an EMBL/GenBank/DDBJ whole genome shotgun (WGS) entry which is preliminary data.</text>
</comment>
<keyword evidence="4 14" id="KW-0378">Hydrolase</keyword>
<proteinExistence type="predicted"/>
<keyword evidence="7 14" id="KW-0067">ATP-binding</keyword>
<keyword evidence="2 14" id="KW-0547">Nucleotide-binding</keyword>
<dbReference type="PANTHER" id="PTHR11070">
    <property type="entry name" value="UVRD / RECB / PCRA DNA HELICASE FAMILY MEMBER"/>
    <property type="match status" value="1"/>
</dbReference>
<keyword evidence="3" id="KW-0227">DNA damage</keyword>
<evidence type="ECO:0000256" key="2">
    <source>
        <dbReference type="ARBA" id="ARBA00022741"/>
    </source>
</evidence>
<dbReference type="GO" id="GO:0043138">
    <property type="term" value="F:3'-5' DNA helicase activity"/>
    <property type="evidence" value="ECO:0007669"/>
    <property type="project" value="UniProtKB-EC"/>
</dbReference>
<evidence type="ECO:0000259" key="15">
    <source>
        <dbReference type="PROSITE" id="PS51198"/>
    </source>
</evidence>
<dbReference type="InterPro" id="IPR014016">
    <property type="entry name" value="UvrD-like_ATP-bd"/>
</dbReference>
<evidence type="ECO:0000256" key="12">
    <source>
        <dbReference type="ARBA" id="ARBA00034808"/>
    </source>
</evidence>
<keyword evidence="5 14" id="KW-0347">Helicase</keyword>
<dbReference type="EC" id="5.6.2.4" evidence="12"/>
<accession>A0AAW4X0K5</accession>
<keyword evidence="10" id="KW-0413">Isomerase</keyword>
<dbReference type="PROSITE" id="PS51198">
    <property type="entry name" value="UVRD_HELICASE_ATP_BIND"/>
    <property type="match status" value="1"/>
</dbReference>
<dbReference type="PROSITE" id="PS51217">
    <property type="entry name" value="UVRD_HELICASE_CTER"/>
    <property type="match status" value="1"/>
</dbReference>
<dbReference type="AlphaFoldDB" id="A0AAW4X0K5"/>
<evidence type="ECO:0000256" key="6">
    <source>
        <dbReference type="ARBA" id="ARBA00022839"/>
    </source>
</evidence>
<dbReference type="Gene3D" id="3.40.50.300">
    <property type="entry name" value="P-loop containing nucleotide triphosphate hydrolases"/>
    <property type="match status" value="4"/>
</dbReference>
<keyword evidence="18" id="KW-1185">Reference proteome</keyword>
<dbReference type="Proteomes" id="UP001199296">
    <property type="component" value="Unassembled WGS sequence"/>
</dbReference>
<comment type="catalytic activity">
    <reaction evidence="11">
        <text>Couples ATP hydrolysis with the unwinding of duplex DNA by translocating in the 3'-5' direction.</text>
        <dbReference type="EC" id="5.6.2.4"/>
    </reaction>
</comment>
<evidence type="ECO:0000256" key="7">
    <source>
        <dbReference type="ARBA" id="ARBA00022840"/>
    </source>
</evidence>
<dbReference type="InterPro" id="IPR027417">
    <property type="entry name" value="P-loop_NTPase"/>
</dbReference>
<protein>
    <recommendedName>
        <fullName evidence="12">DNA 3'-5' helicase</fullName>
        <ecNumber evidence="12">5.6.2.4</ecNumber>
    </recommendedName>
</protein>
<dbReference type="GO" id="GO:0000725">
    <property type="term" value="P:recombinational repair"/>
    <property type="evidence" value="ECO:0007669"/>
    <property type="project" value="TreeGrafter"/>
</dbReference>
<feature type="domain" description="UvrD-like helicase ATP-binding" evidence="15">
    <location>
        <begin position="1"/>
        <end position="436"/>
    </location>
</feature>
<dbReference type="Pfam" id="PF00580">
    <property type="entry name" value="UvrD-helicase"/>
    <property type="match status" value="1"/>
</dbReference>
<keyword evidence="6" id="KW-0269">Exonuclease</keyword>
<dbReference type="GO" id="GO:0005829">
    <property type="term" value="C:cytosol"/>
    <property type="evidence" value="ECO:0007669"/>
    <property type="project" value="TreeGrafter"/>
</dbReference>
<evidence type="ECO:0000256" key="11">
    <source>
        <dbReference type="ARBA" id="ARBA00034617"/>
    </source>
</evidence>
<feature type="domain" description="UvrD-like helicase C-terminal" evidence="16">
    <location>
        <begin position="472"/>
        <end position="718"/>
    </location>
</feature>
<keyword evidence="8" id="KW-0238">DNA-binding</keyword>
<evidence type="ECO:0000313" key="17">
    <source>
        <dbReference type="EMBL" id="MCC3145338.1"/>
    </source>
</evidence>
<evidence type="ECO:0000259" key="16">
    <source>
        <dbReference type="PROSITE" id="PS51217"/>
    </source>
</evidence>
<comment type="catalytic activity">
    <reaction evidence="13">
        <text>ATP + H2O = ADP + phosphate + H(+)</text>
        <dbReference type="Rhea" id="RHEA:13065"/>
        <dbReference type="ChEBI" id="CHEBI:15377"/>
        <dbReference type="ChEBI" id="CHEBI:15378"/>
        <dbReference type="ChEBI" id="CHEBI:30616"/>
        <dbReference type="ChEBI" id="CHEBI:43474"/>
        <dbReference type="ChEBI" id="CHEBI:456216"/>
        <dbReference type="EC" id="5.6.2.4"/>
    </reaction>
</comment>
<sequence length="1039" mass="121894">MNKILKASAGTGKTYRLSLEYLNAVFQGEDFRNIVVMTFTRKATAEIRERIIEHLKELKKKRVDSELYQELNKLSPLAGEKIIEQVDAIYEEILSSKEKINVFTIDSFVNRIFKRSIAPYLGIKAYELSDTDEESAEKVFKKILEDEAVFAQMENFLAENRSRKIKDYTDLIADIINQRWKFELIDYQSRKAKENTDFISKLDNSLQIIQDIASKKAKEFNSNYFRKDYKRILEKYLALKSEAEKKELIYNNYKQFLSTHFWNGGKLRGKSVEELKFALEEEYALMQEALANEAFNQEIIAYEDEIFRFTKKIFEFYDQIKFKEKTFTYSDISNYTYQYLREEELNLLEGRKTSQYFNDLLGIEIEYLLIDEFQDTSVLQWKLLKPIINNTDHKIIVGDEKQSIYGWRGGEKELFANLENIIAAEVDNLNICYRSDGKILDFVNAFFSDLHPDWEYEAVDVLPARTELGYLKLLLGGKSSLSNFNKDIEKAKSAEEKSRLEYIQNTVVEDLKAEIASQIAEDRGDLANVAVIARKGDDLEEIAEELDKRNIKYIRGSSNSIIEHEAVKPIYNLFKYLYTADYLSLLKFLRSDLLQLNHQSLKYLLKNKVKIEAALDSEKVIEAQAIRELLSLIKKLKKMSYAELVHHLFNEMGLFSIYEDQASALKNIYFFYELLNQFKSLSSLMQYIEEKKESEELQQLGIEAEDAVQLSTIHKAKGLSFESVFYYFSPKLSKGNNYNSIKIYLDFDQNYDEVNDYLLTNTKYNFILESLAYNFIEDEKQKELMEEINNDYVALTRAAKNLFVYVENPRKFRLDEDLFWSGSNYQFYEKALLRAAQSDNLLELIKAKEFGELQSDGRESSESKVDLNDLAKYFKYEVEPEKKEKKSLNYEQHKYRLLGTIVHDYLQYIKYDRKKEHQLAAAIIRDKYLNIVGKKVIDKLINLLQVFTAAKKDLFADKYEVFTEYTIFAGEEMKRIDRLMIDKKAKKIKIIDYKTGDKYQSEQLEAYAELIESKSKTGYDIETEFIDVKIGKDLKVKDL</sequence>
<evidence type="ECO:0000256" key="8">
    <source>
        <dbReference type="ARBA" id="ARBA00023125"/>
    </source>
</evidence>
<dbReference type="GO" id="GO:0003677">
    <property type="term" value="F:DNA binding"/>
    <property type="evidence" value="ECO:0007669"/>
    <property type="project" value="UniProtKB-KW"/>
</dbReference>
<evidence type="ECO:0000256" key="3">
    <source>
        <dbReference type="ARBA" id="ARBA00022763"/>
    </source>
</evidence>
<name>A0AAW4X0K5_9FIRM</name>
<evidence type="ECO:0000256" key="9">
    <source>
        <dbReference type="ARBA" id="ARBA00023204"/>
    </source>
</evidence>
<dbReference type="GO" id="GO:0005524">
    <property type="term" value="F:ATP binding"/>
    <property type="evidence" value="ECO:0007669"/>
    <property type="project" value="UniProtKB-UniRule"/>
</dbReference>
<evidence type="ECO:0000256" key="5">
    <source>
        <dbReference type="ARBA" id="ARBA00022806"/>
    </source>
</evidence>
<evidence type="ECO:0000256" key="10">
    <source>
        <dbReference type="ARBA" id="ARBA00023235"/>
    </source>
</evidence>
<evidence type="ECO:0000256" key="4">
    <source>
        <dbReference type="ARBA" id="ARBA00022801"/>
    </source>
</evidence>
<dbReference type="SUPFAM" id="SSF52540">
    <property type="entry name" value="P-loop containing nucleoside triphosphate hydrolases"/>
    <property type="match status" value="1"/>
</dbReference>
<evidence type="ECO:0000256" key="1">
    <source>
        <dbReference type="ARBA" id="ARBA00022722"/>
    </source>
</evidence>
<reference evidence="17 18" key="1">
    <citation type="submission" date="2021-10" db="EMBL/GenBank/DDBJ databases">
        <authorList>
            <person name="Grouzdev D.S."/>
            <person name="Pantiukh K.S."/>
            <person name="Krutkina M.S."/>
        </authorList>
    </citation>
    <scope>NUCLEOTIDE SEQUENCE [LARGE SCALE GENOMIC DNA]</scope>
    <source>
        <strain evidence="17 18">Z-7514</strain>
    </source>
</reference>
<organism evidence="17 18">
    <name type="scientific">Halanaerobium polyolivorans</name>
    <dbReference type="NCBI Taxonomy" id="2886943"/>
    <lineage>
        <taxon>Bacteria</taxon>
        <taxon>Bacillati</taxon>
        <taxon>Bacillota</taxon>
        <taxon>Clostridia</taxon>
        <taxon>Halanaerobiales</taxon>
        <taxon>Halanaerobiaceae</taxon>
        <taxon>Halanaerobium</taxon>
    </lineage>
</organism>
<feature type="binding site" evidence="14">
    <location>
        <begin position="7"/>
        <end position="14"/>
    </location>
    <ligand>
        <name>ATP</name>
        <dbReference type="ChEBI" id="CHEBI:30616"/>
    </ligand>
</feature>
<dbReference type="Pfam" id="PF13361">
    <property type="entry name" value="UvrD_C"/>
    <property type="match status" value="1"/>
</dbReference>